<dbReference type="OrthoDB" id="9835292at2"/>
<accession>A0A437GXL3</accession>
<evidence type="ECO:0000313" key="2">
    <source>
        <dbReference type="Proteomes" id="UP000283003"/>
    </source>
</evidence>
<reference evidence="1 2" key="1">
    <citation type="submission" date="2018-12" db="EMBL/GenBank/DDBJ databases">
        <title>Croceicoccus ponticola sp. nov., a lipolytic bacterium isolated from seawater.</title>
        <authorList>
            <person name="Yoon J.-H."/>
        </authorList>
    </citation>
    <scope>NUCLEOTIDE SEQUENCE [LARGE SCALE GENOMIC DNA]</scope>
    <source>
        <strain evidence="1 2">GM-16</strain>
    </source>
</reference>
<comment type="caution">
    <text evidence="1">The sequence shown here is derived from an EMBL/GenBank/DDBJ whole genome shotgun (WGS) entry which is preliminary data.</text>
</comment>
<gene>
    <name evidence="1" type="ORF">EKN06_09320</name>
</gene>
<dbReference type="AlphaFoldDB" id="A0A437GXL3"/>
<organism evidence="1 2">
    <name type="scientific">Croceicoccus ponticola</name>
    <dbReference type="NCBI Taxonomy" id="2217664"/>
    <lineage>
        <taxon>Bacteria</taxon>
        <taxon>Pseudomonadati</taxon>
        <taxon>Pseudomonadota</taxon>
        <taxon>Alphaproteobacteria</taxon>
        <taxon>Sphingomonadales</taxon>
        <taxon>Erythrobacteraceae</taxon>
        <taxon>Croceicoccus</taxon>
    </lineage>
</organism>
<proteinExistence type="predicted"/>
<evidence type="ECO:0000313" key="1">
    <source>
        <dbReference type="EMBL" id="RVQ67110.1"/>
    </source>
</evidence>
<keyword evidence="2" id="KW-1185">Reference proteome</keyword>
<name>A0A437GXL3_9SPHN</name>
<sequence>MSYYISRLIEASEREEAELASQKATQVEDTRERLTPLQDRLARLLATIPAEVLAGGVSLSALQVGLKGRWRGSCHPGELGVALRKAGFVRRRQWSDDDGFRSLWFPTEK</sequence>
<dbReference type="EMBL" id="RXOL01000003">
    <property type="protein sequence ID" value="RVQ67110.1"/>
    <property type="molecule type" value="Genomic_DNA"/>
</dbReference>
<dbReference type="RefSeq" id="WP_127612620.1">
    <property type="nucleotide sequence ID" value="NZ_RXOL01000003.1"/>
</dbReference>
<dbReference type="Proteomes" id="UP000283003">
    <property type="component" value="Unassembled WGS sequence"/>
</dbReference>
<protein>
    <submittedName>
        <fullName evidence="1">Uncharacterized protein</fullName>
    </submittedName>
</protein>